<feature type="region of interest" description="Disordered" evidence="1">
    <location>
        <begin position="107"/>
        <end position="147"/>
    </location>
</feature>
<comment type="caution">
    <text evidence="2">The sequence shown here is derived from an EMBL/GenBank/DDBJ whole genome shotgun (WGS) entry which is preliminary data.</text>
</comment>
<feature type="compositionally biased region" description="Polar residues" evidence="1">
    <location>
        <begin position="116"/>
        <end position="127"/>
    </location>
</feature>
<evidence type="ECO:0000313" key="2">
    <source>
        <dbReference type="EMBL" id="KAJ1158032.1"/>
    </source>
</evidence>
<protein>
    <submittedName>
        <fullName evidence="2">Uncharacterized protein</fullName>
    </submittedName>
</protein>
<name>A0AAV7S224_PLEWA</name>
<dbReference type="AlphaFoldDB" id="A0AAV7S224"/>
<evidence type="ECO:0000313" key="3">
    <source>
        <dbReference type="Proteomes" id="UP001066276"/>
    </source>
</evidence>
<feature type="region of interest" description="Disordered" evidence="1">
    <location>
        <begin position="72"/>
        <end position="94"/>
    </location>
</feature>
<reference evidence="2" key="1">
    <citation type="journal article" date="2022" name="bioRxiv">
        <title>Sequencing and chromosome-scale assembly of the giantPleurodeles waltlgenome.</title>
        <authorList>
            <person name="Brown T."/>
            <person name="Elewa A."/>
            <person name="Iarovenko S."/>
            <person name="Subramanian E."/>
            <person name="Araus A.J."/>
            <person name="Petzold A."/>
            <person name="Susuki M."/>
            <person name="Suzuki K.-i.T."/>
            <person name="Hayashi T."/>
            <person name="Toyoda A."/>
            <person name="Oliveira C."/>
            <person name="Osipova E."/>
            <person name="Leigh N.D."/>
            <person name="Simon A."/>
            <person name="Yun M.H."/>
        </authorList>
    </citation>
    <scope>NUCLEOTIDE SEQUENCE</scope>
    <source>
        <strain evidence="2">20211129_DDA</strain>
        <tissue evidence="2">Liver</tissue>
    </source>
</reference>
<organism evidence="2 3">
    <name type="scientific">Pleurodeles waltl</name>
    <name type="common">Iberian ribbed newt</name>
    <dbReference type="NCBI Taxonomy" id="8319"/>
    <lineage>
        <taxon>Eukaryota</taxon>
        <taxon>Metazoa</taxon>
        <taxon>Chordata</taxon>
        <taxon>Craniata</taxon>
        <taxon>Vertebrata</taxon>
        <taxon>Euteleostomi</taxon>
        <taxon>Amphibia</taxon>
        <taxon>Batrachia</taxon>
        <taxon>Caudata</taxon>
        <taxon>Salamandroidea</taxon>
        <taxon>Salamandridae</taxon>
        <taxon>Pleurodelinae</taxon>
        <taxon>Pleurodeles</taxon>
    </lineage>
</organism>
<proteinExistence type="predicted"/>
<dbReference type="EMBL" id="JANPWB010000009">
    <property type="protein sequence ID" value="KAJ1158032.1"/>
    <property type="molecule type" value="Genomic_DNA"/>
</dbReference>
<dbReference type="Proteomes" id="UP001066276">
    <property type="component" value="Chromosome 5"/>
</dbReference>
<accession>A0AAV7S224</accession>
<evidence type="ECO:0000256" key="1">
    <source>
        <dbReference type="SAM" id="MobiDB-lite"/>
    </source>
</evidence>
<sequence length="147" mass="15557">MLGLRRVVRRDNRWSEGVQEESAIPLDLAGMFVPSPGSGAGVPLGAGYFPMSPLSAPSGQFPEVMALLERQGREEGHATGCRRSSGGEKSLVQDPGQWQEALKDLGVMSGEPEELQYSTRKQKTSGSGDKARGSMGGVNWVGEAPVG</sequence>
<gene>
    <name evidence="2" type="ORF">NDU88_010728</name>
</gene>
<keyword evidence="3" id="KW-1185">Reference proteome</keyword>